<keyword evidence="1" id="KW-0472">Membrane</keyword>
<keyword evidence="1" id="KW-1133">Transmembrane helix</keyword>
<keyword evidence="3" id="KW-1185">Reference proteome</keyword>
<organism evidence="2 3">
    <name type="scientific">Tritrichomonas musculus</name>
    <dbReference type="NCBI Taxonomy" id="1915356"/>
    <lineage>
        <taxon>Eukaryota</taxon>
        <taxon>Metamonada</taxon>
        <taxon>Parabasalia</taxon>
        <taxon>Tritrichomonadida</taxon>
        <taxon>Tritrichomonadidae</taxon>
        <taxon>Tritrichomonas</taxon>
    </lineage>
</organism>
<protein>
    <submittedName>
        <fullName evidence="2">Uncharacterized protein</fullName>
    </submittedName>
</protein>
<evidence type="ECO:0000256" key="1">
    <source>
        <dbReference type="SAM" id="Phobius"/>
    </source>
</evidence>
<keyword evidence="1" id="KW-0812">Transmembrane</keyword>
<comment type="caution">
    <text evidence="2">The sequence shown here is derived from an EMBL/GenBank/DDBJ whole genome shotgun (WGS) entry which is preliminary data.</text>
</comment>
<reference evidence="2 3" key="1">
    <citation type="submission" date="2024-04" db="EMBL/GenBank/DDBJ databases">
        <title>Tritrichomonas musculus Genome.</title>
        <authorList>
            <person name="Alves-Ferreira E."/>
            <person name="Grigg M."/>
            <person name="Lorenzi H."/>
            <person name="Galac M."/>
        </authorList>
    </citation>
    <scope>NUCLEOTIDE SEQUENCE [LARGE SCALE GENOMIC DNA]</scope>
    <source>
        <strain evidence="2 3">EAF2021</strain>
    </source>
</reference>
<proteinExistence type="predicted"/>
<name>A0ABR2KEX4_9EUKA</name>
<dbReference type="Proteomes" id="UP001470230">
    <property type="component" value="Unassembled WGS sequence"/>
</dbReference>
<evidence type="ECO:0000313" key="2">
    <source>
        <dbReference type="EMBL" id="KAK8889426.1"/>
    </source>
</evidence>
<accession>A0ABR2KEX4</accession>
<gene>
    <name evidence="2" type="ORF">M9Y10_034172</name>
</gene>
<feature type="transmembrane region" description="Helical" evidence="1">
    <location>
        <begin position="786"/>
        <end position="811"/>
    </location>
</feature>
<sequence length="829" mass="95517">MFIFIFFNLSISLGEYLFSYSPINLKTDSFNFPVPNFPSSWNRFDGLSFTNKSNKTVIVPTSQSTKTCPYVTKTIKQTSDKYYNYVKVSCNGEDTGNTVAFCYVDITRWKTSEYPTLIYKYGANSKLGKTTIYQLNELAPNISLSVTAYLVNEDKEKEAHFNVPTIEFFNYVEESYPLEIEKTKINSNSDRITATIKYNTTEPRMNLHTLEVFDAFPCPKEVEDASQSYVGSSKKLHGYPIIANKTHTIGVDVFNKDVIHLWSIESKSIYEKSIVDNTSIIKKFHSFNMELEVRDKNGFKMSFILLKQESNSWLDALEKWHLNFPEIYEKQPGGVGLWAPFAQLKSLFPNTTEDRDVYGANFIWGADVYQVKPYLSSYIYTEPGVGHIPIEFNEESYWEDIKKCALNESHPSTRACQEAYEDVAFNSDSVPNIRAENASWNVGMISFNMLKGKTLQTKLKQLNSTINAYLRNNVTIHGIGLDSFNAAFYVDYLTKDRSCDYDLPYYLVDGDKRFVPNLANFFNIYKMYDVLSIGGFMTNSVYEPPQLTQFHGSSGYEIKLVDTVNDALEYTKYYQRNFFRQRYVVGSRPLSYIENTDREISLKYKESYFSIMLSFGAWPSYFSYNAASSNFWAKENKDELESLKPFFKRWIPIFNTVLNGTIYYANQRGMVEFDIPQNNQIPEIDNKTENDIFSKSLFCNKLNCYLVIFTGYRGNYQKNDLKRTINAEIKEANNLECIFAAKNTDCYINKNIVTVKMEGMNKGDVFRSAVVKFQITQKQKNNKKNVTLIVLVVLSVLIVISAGIVIFYFCYIKKKRDGSINGQSHTSLL</sequence>
<evidence type="ECO:0000313" key="3">
    <source>
        <dbReference type="Proteomes" id="UP001470230"/>
    </source>
</evidence>
<dbReference type="EMBL" id="JAPFFF010000005">
    <property type="protein sequence ID" value="KAK8889426.1"/>
    <property type="molecule type" value="Genomic_DNA"/>
</dbReference>